<feature type="transmembrane region" description="Helical" evidence="2">
    <location>
        <begin position="417"/>
        <end position="434"/>
    </location>
</feature>
<feature type="region of interest" description="Disordered" evidence="1">
    <location>
        <begin position="127"/>
        <end position="160"/>
    </location>
</feature>
<evidence type="ECO:0008006" key="5">
    <source>
        <dbReference type="Google" id="ProtNLM"/>
    </source>
</evidence>
<sequence length="507" mass="57581">MPTGPPVSRDLFTFLSSHAWVFHTLRLDVCKSFQHENHNPQAQHTQYMNDTNARTPTITLNEDMDRDQRRMQWNASNETSDSTNEGGKMKRQTNEDKPSSILYGGLWFTFNEKTSRISCWNAPFGTTKSQQSNTYTSREVRSSRANLDRSSGTPPTTESERVALPWCDREAQNRGRMERVLVKFSRGFCLAWGLKCLIDVLAGLLKSRNRSRWVTTVTAFTSRNSLKYGAWLGTLLATTEAVDLFAQKFDGMSGVASLSLLFLPPSIRMKISMFLFVRSLEIVVKRAVERGYVPSIPHADVLLTSLASAQIYWAWFYGKSTIPSSHLKFLEQDGPSKQVKETLASYLAGLKKSSKMALKNFITPTLLRYKLLIRRPFETVFGTMVGICRSTVFFSLYMTLSWYVVCILTRMGSRSHLLPAIGGFIGGSSVMLDSESRRSEFVLYILQQSLPSTYRLLSSKSIVPHIPHASIFLFAFALTVLRREHMMKSPLMRKSIHTVFDVLFGRR</sequence>
<dbReference type="InterPro" id="IPR026749">
    <property type="entry name" value="Tmem135"/>
</dbReference>
<comment type="caution">
    <text evidence="3">The sequence shown here is derived from an EMBL/GenBank/DDBJ whole genome shotgun (WGS) entry which is preliminary data.</text>
</comment>
<keyword evidence="2" id="KW-1133">Transmembrane helix</keyword>
<dbReference type="PANTHER" id="PTHR12459:SF15">
    <property type="entry name" value="TRANSMEMBRANE PROTEIN 135"/>
    <property type="match status" value="1"/>
</dbReference>
<proteinExistence type="predicted"/>
<name>A0A2P6NMP7_9EUKA</name>
<feature type="compositionally biased region" description="Polar residues" evidence="1">
    <location>
        <begin position="127"/>
        <end position="157"/>
    </location>
</feature>
<organism evidence="3 4">
    <name type="scientific">Planoprotostelium fungivorum</name>
    <dbReference type="NCBI Taxonomy" id="1890364"/>
    <lineage>
        <taxon>Eukaryota</taxon>
        <taxon>Amoebozoa</taxon>
        <taxon>Evosea</taxon>
        <taxon>Variosea</taxon>
        <taxon>Cavosteliida</taxon>
        <taxon>Cavosteliaceae</taxon>
        <taxon>Planoprotostelium</taxon>
    </lineage>
</organism>
<evidence type="ECO:0000256" key="2">
    <source>
        <dbReference type="SAM" id="Phobius"/>
    </source>
</evidence>
<evidence type="ECO:0000313" key="3">
    <source>
        <dbReference type="EMBL" id="PRP85168.1"/>
    </source>
</evidence>
<keyword evidence="2" id="KW-0812">Transmembrane</keyword>
<evidence type="ECO:0000313" key="4">
    <source>
        <dbReference type="Proteomes" id="UP000241769"/>
    </source>
</evidence>
<dbReference type="Proteomes" id="UP000241769">
    <property type="component" value="Unassembled WGS sequence"/>
</dbReference>
<feature type="transmembrane region" description="Helical" evidence="2">
    <location>
        <begin position="462"/>
        <end position="481"/>
    </location>
</feature>
<keyword evidence="4" id="KW-1185">Reference proteome</keyword>
<feature type="compositionally biased region" description="Polar residues" evidence="1">
    <location>
        <begin position="72"/>
        <end position="85"/>
    </location>
</feature>
<dbReference type="OrthoDB" id="291792at2759"/>
<dbReference type="InParanoid" id="A0A2P6NMP7"/>
<gene>
    <name evidence="3" type="ORF">PROFUN_07115</name>
</gene>
<reference evidence="3 4" key="1">
    <citation type="journal article" date="2018" name="Genome Biol. Evol.">
        <title>Multiple Roots of Fruiting Body Formation in Amoebozoa.</title>
        <authorList>
            <person name="Hillmann F."/>
            <person name="Forbes G."/>
            <person name="Novohradska S."/>
            <person name="Ferling I."/>
            <person name="Riege K."/>
            <person name="Groth M."/>
            <person name="Westermann M."/>
            <person name="Marz M."/>
            <person name="Spaller T."/>
            <person name="Winckler T."/>
            <person name="Schaap P."/>
            <person name="Glockner G."/>
        </authorList>
    </citation>
    <scope>NUCLEOTIDE SEQUENCE [LARGE SCALE GENOMIC DNA]</scope>
    <source>
        <strain evidence="3 4">Jena</strain>
    </source>
</reference>
<evidence type="ECO:0000256" key="1">
    <source>
        <dbReference type="SAM" id="MobiDB-lite"/>
    </source>
</evidence>
<dbReference type="PANTHER" id="PTHR12459">
    <property type="entry name" value="TRANSMEMBRANE PROTEIN 135-RELATED"/>
    <property type="match status" value="1"/>
</dbReference>
<dbReference type="EMBL" id="MDYQ01000049">
    <property type="protein sequence ID" value="PRP85168.1"/>
    <property type="molecule type" value="Genomic_DNA"/>
</dbReference>
<feature type="region of interest" description="Disordered" evidence="1">
    <location>
        <begin position="72"/>
        <end position="97"/>
    </location>
</feature>
<keyword evidence="2" id="KW-0472">Membrane</keyword>
<dbReference type="AlphaFoldDB" id="A0A2P6NMP7"/>
<feature type="transmembrane region" description="Helical" evidence="2">
    <location>
        <begin position="380"/>
        <end position="405"/>
    </location>
</feature>
<protein>
    <recommendedName>
        <fullName evidence="5">Transmembrane protein 135 N-terminal domain-containing protein</fullName>
    </recommendedName>
</protein>
<accession>A0A2P6NMP7</accession>